<dbReference type="Gene3D" id="3.40.50.300">
    <property type="entry name" value="P-loop containing nucleotide triphosphate hydrolases"/>
    <property type="match status" value="1"/>
</dbReference>
<keyword evidence="2" id="KW-1185">Reference proteome</keyword>
<evidence type="ECO:0000313" key="1">
    <source>
        <dbReference type="EMBL" id="PJJ56757.1"/>
    </source>
</evidence>
<dbReference type="Proteomes" id="UP000230842">
    <property type="component" value="Unassembled WGS sequence"/>
</dbReference>
<proteinExistence type="predicted"/>
<protein>
    <recommendedName>
        <fullName evidence="3">AAA domain-containing protein</fullName>
    </recommendedName>
</protein>
<dbReference type="InterPro" id="IPR027417">
    <property type="entry name" value="P-loop_NTPase"/>
</dbReference>
<name>A0A2M9BFM4_9ACTN</name>
<evidence type="ECO:0000313" key="2">
    <source>
        <dbReference type="Proteomes" id="UP000230842"/>
    </source>
</evidence>
<dbReference type="AlphaFoldDB" id="A0A2M9BFM4"/>
<sequence>MLGYDAAHALARTLVMHEYTAILECTYARREQRASLRGAVPTASSPALWVVEFMISPDEAVERFRRRREATDLDEASLRERVENFPYWDGALRIDSSSADTRGLADQVITWLQGQPASADWTGWVEAGRAW</sequence>
<gene>
    <name evidence="1" type="ORF">CLV56_0968</name>
</gene>
<accession>A0A2M9BFM4</accession>
<reference evidence="1 2" key="1">
    <citation type="submission" date="2017-11" db="EMBL/GenBank/DDBJ databases">
        <title>Genomic Encyclopedia of Archaeal and Bacterial Type Strains, Phase II (KMG-II): From Individual Species to Whole Genera.</title>
        <authorList>
            <person name="Goeker M."/>
        </authorList>
    </citation>
    <scope>NUCLEOTIDE SEQUENCE [LARGE SCALE GENOMIC DNA]</scope>
    <source>
        <strain evidence="1 2">DSM 27763</strain>
    </source>
</reference>
<evidence type="ECO:0008006" key="3">
    <source>
        <dbReference type="Google" id="ProtNLM"/>
    </source>
</evidence>
<dbReference type="SUPFAM" id="SSF52540">
    <property type="entry name" value="P-loop containing nucleoside triphosphate hydrolases"/>
    <property type="match status" value="1"/>
</dbReference>
<comment type="caution">
    <text evidence="1">The sequence shown here is derived from an EMBL/GenBank/DDBJ whole genome shotgun (WGS) entry which is preliminary data.</text>
</comment>
<organism evidence="1 2">
    <name type="scientific">Mumia flava</name>
    <dbReference type="NCBI Taxonomy" id="1348852"/>
    <lineage>
        <taxon>Bacteria</taxon>
        <taxon>Bacillati</taxon>
        <taxon>Actinomycetota</taxon>
        <taxon>Actinomycetes</taxon>
        <taxon>Propionibacteriales</taxon>
        <taxon>Nocardioidaceae</taxon>
        <taxon>Mumia</taxon>
    </lineage>
</organism>
<dbReference type="EMBL" id="PGEZ01000001">
    <property type="protein sequence ID" value="PJJ56757.1"/>
    <property type="molecule type" value="Genomic_DNA"/>
</dbReference>